<organism evidence="3 4">
    <name type="scientific">Longispora fulva</name>
    <dbReference type="NCBI Taxonomy" id="619741"/>
    <lineage>
        <taxon>Bacteria</taxon>
        <taxon>Bacillati</taxon>
        <taxon>Actinomycetota</taxon>
        <taxon>Actinomycetes</taxon>
        <taxon>Micromonosporales</taxon>
        <taxon>Micromonosporaceae</taxon>
        <taxon>Longispora</taxon>
    </lineage>
</organism>
<dbReference type="PROSITE" id="PS50231">
    <property type="entry name" value="RICIN_B_LECTIN"/>
    <property type="match status" value="1"/>
</dbReference>
<reference evidence="3" key="1">
    <citation type="submission" date="2020-11" db="EMBL/GenBank/DDBJ databases">
        <title>Sequencing the genomes of 1000 actinobacteria strains.</title>
        <authorList>
            <person name="Klenk H.-P."/>
        </authorList>
    </citation>
    <scope>NUCLEOTIDE SEQUENCE</scope>
    <source>
        <strain evidence="3">DSM 45356</strain>
    </source>
</reference>
<dbReference type="EMBL" id="JADOUF010000001">
    <property type="protein sequence ID" value="MBG6136349.1"/>
    <property type="molecule type" value="Genomic_DNA"/>
</dbReference>
<dbReference type="SMART" id="SM00710">
    <property type="entry name" value="PbH1"/>
    <property type="match status" value="6"/>
</dbReference>
<keyword evidence="1" id="KW-0732">Signal</keyword>
<feature type="domain" description="Ricin B lectin" evidence="2">
    <location>
        <begin position="787"/>
        <end position="923"/>
    </location>
</feature>
<comment type="caution">
    <text evidence="3">The sequence shown here is derived from an EMBL/GenBank/DDBJ whole genome shotgun (WGS) entry which is preliminary data.</text>
</comment>
<dbReference type="CDD" id="cd00161">
    <property type="entry name" value="beta-trefoil_Ricin-like"/>
    <property type="match status" value="1"/>
</dbReference>
<dbReference type="InterPro" id="IPR006626">
    <property type="entry name" value="PbH1"/>
</dbReference>
<proteinExistence type="predicted"/>
<dbReference type="Gene3D" id="2.80.10.50">
    <property type="match status" value="2"/>
</dbReference>
<dbReference type="InterPro" id="IPR011050">
    <property type="entry name" value="Pectin_lyase_fold/virulence"/>
</dbReference>
<dbReference type="Gene3D" id="2.60.120.260">
    <property type="entry name" value="Galactose-binding domain-like"/>
    <property type="match status" value="1"/>
</dbReference>
<gene>
    <name evidence="3" type="ORF">IW245_002543</name>
</gene>
<evidence type="ECO:0000313" key="3">
    <source>
        <dbReference type="EMBL" id="MBG6136349.1"/>
    </source>
</evidence>
<dbReference type="Proteomes" id="UP000622552">
    <property type="component" value="Unassembled WGS sequence"/>
</dbReference>
<dbReference type="Gene3D" id="2.160.20.10">
    <property type="entry name" value="Single-stranded right-handed beta-helix, Pectin lyase-like"/>
    <property type="match status" value="2"/>
</dbReference>
<keyword evidence="4" id="KW-1185">Reference proteome</keyword>
<name>A0A8J7GP66_9ACTN</name>
<dbReference type="InterPro" id="IPR035992">
    <property type="entry name" value="Ricin_B-like_lectins"/>
</dbReference>
<dbReference type="Pfam" id="PF14200">
    <property type="entry name" value="RicinB_lectin_2"/>
    <property type="match status" value="1"/>
</dbReference>
<dbReference type="SUPFAM" id="SSF50370">
    <property type="entry name" value="Ricin B-like lectins"/>
    <property type="match status" value="1"/>
</dbReference>
<dbReference type="PANTHER" id="PTHR36453">
    <property type="entry name" value="SECRETED PROTEIN-RELATED"/>
    <property type="match status" value="1"/>
</dbReference>
<feature type="signal peptide" evidence="1">
    <location>
        <begin position="1"/>
        <end position="30"/>
    </location>
</feature>
<dbReference type="AlphaFoldDB" id="A0A8J7GP66"/>
<dbReference type="InterPro" id="IPR012334">
    <property type="entry name" value="Pectin_lyas_fold"/>
</dbReference>
<sequence>MSRRTHTLMAAVSLAIVVPAAVVTALPASAATTTRYVGGSGASNSNPGTAAAPLATIQKCADLSTPGDTCSIRSGTYRETIKPPSGTSGAPVTFAAEPGAQVTVSGTDVVSGWTLDSAKVYKASVSLAPGYDATLNPANTQLAANQIFVGGQMMPEAQFPNVGLDVMSPVRATMASASSTTSGSTVTTTFTDSTIPAGSLTGATVYVTGGWAAVSGTVTGRSGSSVTFTMPTSDYNVYPPSKGSDRYRITNSRSLLDAENEWFYDAGTLYLWAPGGGAPTGVEAKKRNYAFDLRGRSWVTVQGVNVTAATITTDSSSTNNVLDGVNGRYLSHFMTVQYDSTLPYGGVYDAGHRADTGILLHGANNTLRNSTLVYSAGNAVSVDGNAQTVDNNLIHDIAYGATYTSGIAVEGGSSGHAITRNTIYNMARDGINLNTNIAAKQTYQNIRIAYNDVSGYGMFNNDLGAIYTCCKTDWTGSSIDHNYAHDGASEGTGIYLDNGTHNILVHHNVLWNNTESAIGINGVSGYANSGKDIKLYNNVLDGPLNMTGGIDSTTGSILRNNVYRSYTSVSPGATTDHNLASGTDPKFVDQPGRDYRVQTTSPALGAGIAVPGVTVTSTGSADIGAYEAGASDWTAGCEFGGCRAAVAGQVSVDDQVTGTGPNQFAYTGTWGSSASCCPEAYNSSNSWSDDPAASVTIPFTGTTIALYGITDPAHGIGAVSIDGSAPVDVDFYSSSRAGNVRLWTSPPLSAGTHTLRLAVTGRKNTASTGTYVALDRVAIDTSPVSSGSTYTIANVGSGKLVDVPGASTTAGTQLIQWTGHGGTNQQWTFTANADGSYQLKNVASGLCVDVNGGSSAAGTAIIQWTCHSGDNQQWLVEASTDGAYLLRSVGTHLVLGAADLTEGAPLTQQLYSAGTATRRWTFTKV</sequence>
<dbReference type="InterPro" id="IPR000772">
    <property type="entry name" value="Ricin_B_lectin"/>
</dbReference>
<accession>A0A8J7GP66</accession>
<evidence type="ECO:0000259" key="2">
    <source>
        <dbReference type="SMART" id="SM00458"/>
    </source>
</evidence>
<dbReference type="PANTHER" id="PTHR36453:SF1">
    <property type="entry name" value="RIGHT HANDED BETA HELIX DOMAIN-CONTAINING PROTEIN"/>
    <property type="match status" value="1"/>
</dbReference>
<dbReference type="RefSeq" id="WP_197003340.1">
    <property type="nucleotide sequence ID" value="NZ_BONS01000043.1"/>
</dbReference>
<protein>
    <recommendedName>
        <fullName evidence="2">Ricin B lectin domain-containing protein</fullName>
    </recommendedName>
</protein>
<evidence type="ECO:0000256" key="1">
    <source>
        <dbReference type="SAM" id="SignalP"/>
    </source>
</evidence>
<dbReference type="SMART" id="SM00458">
    <property type="entry name" value="RICIN"/>
    <property type="match status" value="1"/>
</dbReference>
<feature type="chain" id="PRO_5035229842" description="Ricin B lectin domain-containing protein" evidence="1">
    <location>
        <begin position="31"/>
        <end position="925"/>
    </location>
</feature>
<evidence type="ECO:0000313" key="4">
    <source>
        <dbReference type="Proteomes" id="UP000622552"/>
    </source>
</evidence>
<dbReference type="SUPFAM" id="SSF51126">
    <property type="entry name" value="Pectin lyase-like"/>
    <property type="match status" value="1"/>
</dbReference>